<protein>
    <submittedName>
        <fullName evidence="1">Uncharacterized protein</fullName>
    </submittedName>
</protein>
<proteinExistence type="predicted"/>
<accession>A0A150P0T9</accession>
<sequence>MGDGETPGLFEMALGFRTSTKVLKAVHVMNDLAQVLIGGAPEHGGDLLARVIRAEHEEEGNSDRDLRAHKEFGARYSWAFPAQLGAGKTAALRRAAKMVLNFDGGVYEPGTSMASALATHRALLGFEQFRRFRLGAYLSRILTDEGKARLRAMYESDLDPVSKTFRPLLFDAPLVDRHPPPAQALPLKPFDHALGARLSTLLAQPLSKPALLRKFALGATLGLVLKVLGCGRPGGRPMLLALAVEDDRSKPLRDAAVMSFRAGVSALDRSLATMMAEHPLAPEIKKAPKVDAQAAEVRSGLRSAEAMLELIAAIRRGAGEDGGEVYWPDQFAMYFGRKAGCVLPKADKAGWGVHLALSGEFVELLVLMSVPRDAPPAAWRDIWRGLRDDLGLMIGASAAADAEVLRGAGVEGVSLERLTDNASLALDFGVRLGVARRLPDSGAEAGGGL</sequence>
<evidence type="ECO:0000313" key="1">
    <source>
        <dbReference type="EMBL" id="KYF48529.1"/>
    </source>
</evidence>
<evidence type="ECO:0000313" key="2">
    <source>
        <dbReference type="Proteomes" id="UP000075604"/>
    </source>
</evidence>
<dbReference type="EMBL" id="JELX01004376">
    <property type="protein sequence ID" value="KYF48529.1"/>
    <property type="molecule type" value="Genomic_DNA"/>
</dbReference>
<name>A0A150P0T9_SORCE</name>
<dbReference type="AlphaFoldDB" id="A0A150P0T9"/>
<gene>
    <name evidence="1" type="ORF">BE04_37715</name>
</gene>
<reference evidence="1 2" key="1">
    <citation type="submission" date="2014-02" db="EMBL/GenBank/DDBJ databases">
        <title>The small core and large imbalanced accessory genome model reveals a collaborative survival strategy of Sorangium cellulosum strains in nature.</title>
        <authorList>
            <person name="Han K."/>
            <person name="Peng R."/>
            <person name="Blom J."/>
            <person name="Li Y.-Z."/>
        </authorList>
    </citation>
    <scope>NUCLEOTIDE SEQUENCE [LARGE SCALE GENOMIC DNA]</scope>
    <source>
        <strain evidence="1 2">So0157-18</strain>
    </source>
</reference>
<dbReference type="Proteomes" id="UP000075604">
    <property type="component" value="Unassembled WGS sequence"/>
</dbReference>
<comment type="caution">
    <text evidence="1">The sequence shown here is derived from an EMBL/GenBank/DDBJ whole genome shotgun (WGS) entry which is preliminary data.</text>
</comment>
<organism evidence="1 2">
    <name type="scientific">Sorangium cellulosum</name>
    <name type="common">Polyangium cellulosum</name>
    <dbReference type="NCBI Taxonomy" id="56"/>
    <lineage>
        <taxon>Bacteria</taxon>
        <taxon>Pseudomonadati</taxon>
        <taxon>Myxococcota</taxon>
        <taxon>Polyangia</taxon>
        <taxon>Polyangiales</taxon>
        <taxon>Polyangiaceae</taxon>
        <taxon>Sorangium</taxon>
    </lineage>
</organism>